<dbReference type="Pfam" id="PF10098">
    <property type="entry name" value="DUF2336"/>
    <property type="match status" value="1"/>
</dbReference>
<gene>
    <name evidence="1" type="ORF">V0U79_12450</name>
</gene>
<dbReference type="EMBL" id="JAZDRP010000009">
    <property type="protein sequence ID" value="MEE2527179.1"/>
    <property type="molecule type" value="Genomic_DNA"/>
</dbReference>
<accession>A0ABU7LTF1</accession>
<evidence type="ECO:0000313" key="2">
    <source>
        <dbReference type="Proteomes" id="UP001354971"/>
    </source>
</evidence>
<name>A0ABU7LTF1_9PROT</name>
<reference evidence="1 2" key="1">
    <citation type="submission" date="2024-01" db="EMBL/GenBank/DDBJ databases">
        <title>Hyphobacterium bacterium isolated from marine sediment.</title>
        <authorList>
            <person name="Zhao S."/>
        </authorList>
    </citation>
    <scope>NUCLEOTIDE SEQUENCE [LARGE SCALE GENOMIC DNA]</scope>
    <source>
        <strain evidence="2">HN65</strain>
    </source>
</reference>
<organism evidence="1 2">
    <name type="scientific">Hyphobacterium lacteum</name>
    <dbReference type="NCBI Taxonomy" id="3116575"/>
    <lineage>
        <taxon>Bacteria</taxon>
        <taxon>Pseudomonadati</taxon>
        <taxon>Pseudomonadota</taxon>
        <taxon>Alphaproteobacteria</taxon>
        <taxon>Maricaulales</taxon>
        <taxon>Maricaulaceae</taxon>
        <taxon>Hyphobacterium</taxon>
    </lineage>
</organism>
<keyword evidence="2" id="KW-1185">Reference proteome</keyword>
<dbReference type="Proteomes" id="UP001354971">
    <property type="component" value="Unassembled WGS sequence"/>
</dbReference>
<protein>
    <submittedName>
        <fullName evidence="1">DUF2336 domain-containing protein</fullName>
    </submittedName>
</protein>
<dbReference type="PIRSF" id="PIRSF035865">
    <property type="entry name" value="UCP035865"/>
    <property type="match status" value="1"/>
</dbReference>
<evidence type="ECO:0000313" key="1">
    <source>
        <dbReference type="EMBL" id="MEE2527179.1"/>
    </source>
</evidence>
<dbReference type="InterPro" id="IPR019285">
    <property type="entry name" value="DUF2336"/>
</dbReference>
<dbReference type="RefSeq" id="WP_330199842.1">
    <property type="nucleotide sequence ID" value="NZ_JAZDRP010000009.1"/>
</dbReference>
<comment type="caution">
    <text evidence="1">The sequence shown here is derived from an EMBL/GenBank/DDBJ whole genome shotgun (WGS) entry which is preliminary data.</text>
</comment>
<proteinExistence type="predicted"/>
<sequence>MSISAMRSRLTDEDIRRLVKGENAEDRALAARKICQRIDAPDLTAEERQAADAIIMMIAQDAATLVRRSLAVTLRQSEHLPKDVAMKLAMDIDSIAVPVIAGSPVFTDEELIQIVRTQPASKQSAVAAREVVSKPVVMSLIDHADETAMGIAAANDGAEFDTEAYERTINRFADSRNVMDSFVSRSALPIEITEKIIARVSDDALQRLVRRHALPPQIAVDLAEGARERATVDLVDQAGVAPDLPRFVEQLQTSGRLTPSLILRALMRGHIGFFEHSLARLASVPHSKAWLLIHDAGPLGMKAIFERTGLPPRILPAIRAAIETYHSIEMGSGEEGRIVFRRRLVERSLTQFQGVPEEDLEYILSRLDQDEAEIQPAALAG</sequence>
<dbReference type="InterPro" id="IPR014598">
    <property type="entry name" value="UCP035865"/>
</dbReference>